<keyword evidence="4" id="KW-1185">Reference proteome</keyword>
<dbReference type="InterPro" id="IPR027381">
    <property type="entry name" value="LytR/CpsA/Psr_C"/>
</dbReference>
<dbReference type="Proteomes" id="UP000636960">
    <property type="component" value="Unassembled WGS sequence"/>
</dbReference>
<organism evidence="3 4">
    <name type="scientific">Paractinoplanes rishiriensis</name>
    <dbReference type="NCBI Taxonomy" id="1050105"/>
    <lineage>
        <taxon>Bacteria</taxon>
        <taxon>Bacillati</taxon>
        <taxon>Actinomycetota</taxon>
        <taxon>Actinomycetes</taxon>
        <taxon>Micromonosporales</taxon>
        <taxon>Micromonosporaceae</taxon>
        <taxon>Paractinoplanes</taxon>
    </lineage>
</organism>
<accession>A0A919MQ68</accession>
<dbReference type="AlphaFoldDB" id="A0A919MQ68"/>
<gene>
    <name evidence="3" type="ORF">Ari01nite_32910</name>
</gene>
<feature type="transmembrane region" description="Helical" evidence="1">
    <location>
        <begin position="39"/>
        <end position="58"/>
    </location>
</feature>
<name>A0A919MQ68_9ACTN</name>
<keyword evidence="1" id="KW-0812">Transmembrane</keyword>
<evidence type="ECO:0000259" key="2">
    <source>
        <dbReference type="Pfam" id="PF13399"/>
    </source>
</evidence>
<dbReference type="RefSeq" id="WP_203782121.1">
    <property type="nucleotide sequence ID" value="NZ_BOMV01000036.1"/>
</dbReference>
<feature type="domain" description="LytR/CpsA/Psr regulator C-terminal" evidence="2">
    <location>
        <begin position="86"/>
        <end position="172"/>
    </location>
</feature>
<reference evidence="3" key="1">
    <citation type="submission" date="2021-01" db="EMBL/GenBank/DDBJ databases">
        <title>Whole genome shotgun sequence of Actinoplanes rishiriensis NBRC 108556.</title>
        <authorList>
            <person name="Komaki H."/>
            <person name="Tamura T."/>
        </authorList>
    </citation>
    <scope>NUCLEOTIDE SEQUENCE</scope>
    <source>
        <strain evidence="3">NBRC 108556</strain>
    </source>
</reference>
<proteinExistence type="predicted"/>
<dbReference type="Pfam" id="PF13399">
    <property type="entry name" value="LytR_C"/>
    <property type="match status" value="1"/>
</dbReference>
<evidence type="ECO:0000313" key="3">
    <source>
        <dbReference type="EMBL" id="GIE95826.1"/>
    </source>
</evidence>
<comment type="caution">
    <text evidence="3">The sequence shown here is derived from an EMBL/GenBank/DDBJ whole genome shotgun (WGS) entry which is preliminary data.</text>
</comment>
<evidence type="ECO:0000256" key="1">
    <source>
        <dbReference type="SAM" id="Phobius"/>
    </source>
</evidence>
<dbReference type="EMBL" id="BOMV01000036">
    <property type="protein sequence ID" value="GIE95826.1"/>
    <property type="molecule type" value="Genomic_DNA"/>
</dbReference>
<protein>
    <recommendedName>
        <fullName evidence="2">LytR/CpsA/Psr regulator C-terminal domain-containing protein</fullName>
    </recommendedName>
</protein>
<keyword evidence="1" id="KW-1133">Transmembrane helix</keyword>
<evidence type="ECO:0000313" key="4">
    <source>
        <dbReference type="Proteomes" id="UP000636960"/>
    </source>
</evidence>
<sequence>MPRPVHERLRELETDVRDLPVAPAAAVRARGRTRGRRQMAAAVAATAVVAVTAGVAFLRPQGGTAPTAGTGHTLNCVVTLPDSFAEVHVRVLDGGAPAGLVDTAVSELRARDVTVLTGTINQEPEGPAALRYGPATIGAASLLRAVVTGDVTMTFDPELRGETVDLTLGPSFERLATTTEINQNLVELGRPSAPPQCAGG</sequence>
<keyword evidence="1" id="KW-0472">Membrane</keyword>